<dbReference type="InterPro" id="IPR046977">
    <property type="entry name" value="RsmC/RlmG"/>
</dbReference>
<dbReference type="Gene3D" id="3.40.50.150">
    <property type="entry name" value="Vaccinia Virus protein VP39"/>
    <property type="match status" value="1"/>
</dbReference>
<evidence type="ECO:0000313" key="4">
    <source>
        <dbReference type="EMBL" id="AQP49913.1"/>
    </source>
</evidence>
<keyword evidence="1" id="KW-0489">Methyltransferase</keyword>
<dbReference type="CDD" id="cd02440">
    <property type="entry name" value="AdoMet_MTases"/>
    <property type="match status" value="1"/>
</dbReference>
<reference evidence="4 5" key="1">
    <citation type="journal article" date="2008" name="Int. J. Syst. Evol. Microbiol.">
        <title>Tessaracoccus flavescens sp. nov., isolated from marine sediment.</title>
        <authorList>
            <person name="Lee D.W."/>
            <person name="Lee S.D."/>
        </authorList>
    </citation>
    <scope>NUCLEOTIDE SEQUENCE [LARGE SCALE GENOMIC DNA]</scope>
    <source>
        <strain evidence="4 5">SST-39T</strain>
    </source>
</reference>
<dbReference type="OrthoDB" id="9764961at2"/>
<dbReference type="Pfam" id="PF05175">
    <property type="entry name" value="MTS"/>
    <property type="match status" value="1"/>
</dbReference>
<evidence type="ECO:0000259" key="3">
    <source>
        <dbReference type="Pfam" id="PF05175"/>
    </source>
</evidence>
<dbReference type="STRING" id="399497.BW733_02760"/>
<evidence type="ECO:0000313" key="5">
    <source>
        <dbReference type="Proteomes" id="UP000188235"/>
    </source>
</evidence>
<dbReference type="InterPro" id="IPR029063">
    <property type="entry name" value="SAM-dependent_MTases_sf"/>
</dbReference>
<gene>
    <name evidence="4" type="ORF">BW733_02760</name>
</gene>
<keyword evidence="2" id="KW-0808">Transferase</keyword>
<keyword evidence="5" id="KW-1185">Reference proteome</keyword>
<dbReference type="Proteomes" id="UP000188235">
    <property type="component" value="Chromosome"/>
</dbReference>
<proteinExistence type="predicted"/>
<dbReference type="EMBL" id="CP019607">
    <property type="protein sequence ID" value="AQP49913.1"/>
    <property type="molecule type" value="Genomic_DNA"/>
</dbReference>
<sequence>MSHYFHTPEDPLVTHEFTATIFGRELTFTAASGVFSGNRLDLGTSVLLREVDPPVAGHVLDLGCGVGTIAVGLALASPEVCVDAVDVNGRAVELTTLNAARHKVADRVRAMAPDEVRPETLYDEIWSNPPIRIGKDALHDLLRTWLARLRPGGAAYLVVGRHLGGDSLQRWLGDQRYPTQRIASAKGFRVLRATRPAD</sequence>
<dbReference type="InterPro" id="IPR007848">
    <property type="entry name" value="Small_mtfrase_dom"/>
</dbReference>
<feature type="domain" description="Methyltransferase small" evidence="3">
    <location>
        <begin position="25"/>
        <end position="191"/>
    </location>
</feature>
<dbReference type="PANTHER" id="PTHR47816">
    <property type="entry name" value="RIBOSOMAL RNA SMALL SUBUNIT METHYLTRANSFERASE C"/>
    <property type="match status" value="1"/>
</dbReference>
<name>A0A1Q2CUX3_9ACTN</name>
<organism evidence="4 5">
    <name type="scientific">Tessaracoccus flavescens</name>
    <dbReference type="NCBI Taxonomy" id="399497"/>
    <lineage>
        <taxon>Bacteria</taxon>
        <taxon>Bacillati</taxon>
        <taxon>Actinomycetota</taxon>
        <taxon>Actinomycetes</taxon>
        <taxon>Propionibacteriales</taxon>
        <taxon>Propionibacteriaceae</taxon>
        <taxon>Tessaracoccus</taxon>
    </lineage>
</organism>
<dbReference type="KEGG" id="tfa:BW733_02760"/>
<dbReference type="GO" id="GO:0032259">
    <property type="term" value="P:methylation"/>
    <property type="evidence" value="ECO:0007669"/>
    <property type="project" value="UniProtKB-KW"/>
</dbReference>
<dbReference type="SUPFAM" id="SSF53335">
    <property type="entry name" value="S-adenosyl-L-methionine-dependent methyltransferases"/>
    <property type="match status" value="1"/>
</dbReference>
<dbReference type="GO" id="GO:0008757">
    <property type="term" value="F:S-adenosylmethionine-dependent methyltransferase activity"/>
    <property type="evidence" value="ECO:0007669"/>
    <property type="project" value="InterPro"/>
</dbReference>
<protein>
    <submittedName>
        <fullName evidence="4">MFS transporter</fullName>
    </submittedName>
</protein>
<accession>A0A1Q2CUX3</accession>
<dbReference type="AlphaFoldDB" id="A0A1Q2CUX3"/>
<dbReference type="PANTHER" id="PTHR47816:SF4">
    <property type="entry name" value="RIBOSOMAL RNA SMALL SUBUNIT METHYLTRANSFERASE C"/>
    <property type="match status" value="1"/>
</dbReference>
<evidence type="ECO:0000256" key="2">
    <source>
        <dbReference type="ARBA" id="ARBA00022679"/>
    </source>
</evidence>
<dbReference type="RefSeq" id="WP_077347694.1">
    <property type="nucleotide sequence ID" value="NZ_CP019607.1"/>
</dbReference>
<evidence type="ECO:0000256" key="1">
    <source>
        <dbReference type="ARBA" id="ARBA00022603"/>
    </source>
</evidence>